<evidence type="ECO:0000256" key="1">
    <source>
        <dbReference type="SAM" id="MobiDB-lite"/>
    </source>
</evidence>
<dbReference type="Gene3D" id="3.40.190.10">
    <property type="entry name" value="Periplasmic binding protein-like II"/>
    <property type="match status" value="2"/>
</dbReference>
<proteinExistence type="predicted"/>
<feature type="compositionally biased region" description="Gly residues" evidence="1">
    <location>
        <begin position="1002"/>
        <end position="1012"/>
    </location>
</feature>
<feature type="region of interest" description="Disordered" evidence="1">
    <location>
        <begin position="1756"/>
        <end position="1792"/>
    </location>
</feature>
<dbReference type="PANTHER" id="PTHR43649:SF12">
    <property type="entry name" value="DIACETYLCHITOBIOSE BINDING PROTEIN DASA"/>
    <property type="match status" value="1"/>
</dbReference>
<keyword evidence="3" id="KW-1185">Reference proteome</keyword>
<organism evidence="2 3">
    <name type="scientific">Gonium pectorale</name>
    <name type="common">Green alga</name>
    <dbReference type="NCBI Taxonomy" id="33097"/>
    <lineage>
        <taxon>Eukaryota</taxon>
        <taxon>Viridiplantae</taxon>
        <taxon>Chlorophyta</taxon>
        <taxon>core chlorophytes</taxon>
        <taxon>Chlorophyceae</taxon>
        <taxon>CS clade</taxon>
        <taxon>Chlamydomonadales</taxon>
        <taxon>Volvocaceae</taxon>
        <taxon>Gonium</taxon>
    </lineage>
</organism>
<feature type="region of interest" description="Disordered" evidence="1">
    <location>
        <begin position="1365"/>
        <end position="1407"/>
    </location>
</feature>
<gene>
    <name evidence="2" type="ORF">GPECTOR_38g332</name>
</gene>
<feature type="region of interest" description="Disordered" evidence="1">
    <location>
        <begin position="2441"/>
        <end position="2524"/>
    </location>
</feature>
<accession>A0A150GC18</accession>
<feature type="compositionally biased region" description="Low complexity" evidence="1">
    <location>
        <begin position="1757"/>
        <end position="1784"/>
    </location>
</feature>
<feature type="region of interest" description="Disordered" evidence="1">
    <location>
        <begin position="1837"/>
        <end position="1870"/>
    </location>
</feature>
<feature type="compositionally biased region" description="Low complexity" evidence="1">
    <location>
        <begin position="2596"/>
        <end position="2605"/>
    </location>
</feature>
<feature type="region of interest" description="Disordered" evidence="1">
    <location>
        <begin position="1583"/>
        <end position="1620"/>
    </location>
</feature>
<feature type="compositionally biased region" description="Low complexity" evidence="1">
    <location>
        <begin position="2804"/>
        <end position="2816"/>
    </location>
</feature>
<protein>
    <submittedName>
        <fullName evidence="2">Uncharacterized protein</fullName>
    </submittedName>
</protein>
<dbReference type="InterPro" id="IPR029787">
    <property type="entry name" value="Nucleotide_cyclase"/>
</dbReference>
<feature type="region of interest" description="Disordered" evidence="1">
    <location>
        <begin position="2272"/>
        <end position="2307"/>
    </location>
</feature>
<feature type="compositionally biased region" description="Low complexity" evidence="1">
    <location>
        <begin position="2483"/>
        <end position="2493"/>
    </location>
</feature>
<feature type="region of interest" description="Disordered" evidence="1">
    <location>
        <begin position="2595"/>
        <end position="2650"/>
    </location>
</feature>
<feature type="region of interest" description="Disordered" evidence="1">
    <location>
        <begin position="1042"/>
        <end position="1120"/>
    </location>
</feature>
<feature type="compositionally biased region" description="Low complexity" evidence="1">
    <location>
        <begin position="2773"/>
        <end position="2786"/>
    </location>
</feature>
<dbReference type="Gene3D" id="3.30.70.1230">
    <property type="entry name" value="Nucleotide cyclase"/>
    <property type="match status" value="3"/>
</dbReference>
<feature type="region of interest" description="Disordered" evidence="1">
    <location>
        <begin position="967"/>
        <end position="1012"/>
    </location>
</feature>
<feature type="compositionally biased region" description="Pro residues" evidence="1">
    <location>
        <begin position="2817"/>
        <end position="2827"/>
    </location>
</feature>
<feature type="compositionally biased region" description="Gly residues" evidence="1">
    <location>
        <begin position="2276"/>
        <end position="2291"/>
    </location>
</feature>
<name>A0A150GC18_GONPE</name>
<feature type="region of interest" description="Disordered" evidence="1">
    <location>
        <begin position="2730"/>
        <end position="2857"/>
    </location>
</feature>
<feature type="compositionally biased region" description="Low complexity" evidence="1">
    <location>
        <begin position="1718"/>
        <end position="1729"/>
    </location>
</feature>
<evidence type="ECO:0000313" key="3">
    <source>
        <dbReference type="Proteomes" id="UP000075714"/>
    </source>
</evidence>
<dbReference type="OrthoDB" id="551079at2759"/>
<feature type="region of interest" description="Disordered" evidence="1">
    <location>
        <begin position="1422"/>
        <end position="1447"/>
    </location>
</feature>
<comment type="caution">
    <text evidence="2">The sequence shown here is derived from an EMBL/GenBank/DDBJ whole genome shotgun (WGS) entry which is preliminary data.</text>
</comment>
<feature type="compositionally biased region" description="Gly residues" evidence="1">
    <location>
        <begin position="2639"/>
        <end position="2648"/>
    </location>
</feature>
<dbReference type="SUPFAM" id="SSF55073">
    <property type="entry name" value="Nucleotide cyclase"/>
    <property type="match status" value="2"/>
</dbReference>
<dbReference type="SUPFAM" id="SSF53850">
    <property type="entry name" value="Periplasmic binding protein-like II"/>
    <property type="match status" value="1"/>
</dbReference>
<sequence>MPATWSRSSAMPPSWVTRRCASDDAAAYTTSAVDVRADGAMLWMPWADELGLGVEPAKALLLNHSGGGVYAVGGEYQVARLMTDYADKAQVPLSIDMFYPEWWDEQAQLLADHNNTVLRNLSSYAGWALMPSVLSHMDDGGLLQPLDKLLAFSPELSAVWQDIPQVFREAAAVYNGNIVGIPYTAEVPLLFWRRDLLGSRGLSPPSTWNETLTMARMLNGTKVPCAVNSSATCELQGFCLGTPAGCFYDGLALTAIWASMVGSYGTRGGLFFNPARVDDALLTGGAMAEAMRLYRELMRLNPNHPVPCARFEEQTYIEKCVFGFSLTSLFKTVSYSYDPRTQGWFGVSMLPGSEVVQDRSTGKLEMCTAITCPYAVPTPSALEPNRTRLVSRVPYLGRGAFSLAINRKAPPNAALAMLRSFAYALTYRDGWPSVLDPTTRNAPVRTTHLSPAALGRWAAVGYHASDTAEFLAVMSSSMQHPCLAVGLRIRGGTGLDAAFADVAGRLIYNSADSRPEEMLRIMSRSYQHLLTEHYGGDLDRLRQAYWADIGYRPEVGLEATWGTPAAGSGRALTKNISLAVALSAAGVGLLFAGVVAAMAVRRRRVAAGLWPVEAPFYSPDTSLCITDIQSSTALWEVLEAGLMDAALSLHNNCIRGLLPQHGGYECHTEGDSFVLAFPSAASAVTFALEMQVELMHLPWPEALLQHEACAVLYHTAAALAPAATLTGIVPSTISAAAASGGGAGGAGGDFSGPASSSFSLTRGAGVPGPLGHTALQPPSPLPLALLPSLPPPASSPRYHHSASLADLLLQGSPSVVGGVSVPASDRLSGTSYAHAPPFLGPELAGPAAIRPTPVARSPFLPGRRLGQASPPLQLQRHQGTAAPSAPLPQESTPPAPAQQPPPPSLLRQLGSTRWSGAFAAAAGRAVHAAAAVAAAAAHTTPLPGMLQLQTGSSAAAAVNAAVLQPSGTDPWAGHSHAGGGGTPTGITASHPLPMRPGEDADPGGGGGGGGVRGFWRNAGVSGGGGGLLRGYEPGSPHVAGVCAAGGLDSEPNSVLGRRSRPPGISSRTGLPHGLCHVGPGPGHDGADDNDDNEHNDDGLDNGNENENDDDNQNGPDGSRVVSVGVLGAHATGSGYGSGYGTTPSGPVSDTSWRAVAAHVAAVAEVEAEARSSHDLAHHTAGRSSSGLLLASRAHSRLSHDAAPAATIAAAAAADSPAASAAKGSGSSASLPSLMLPSLPPQLVLTCVPGLPTHGSSASSAALQLTPVGGRPEGPMSLPDVPEESGPISFGDERSVLPAELYGRAGGDDADRERRAAVEVGESGSVVAAGGYDVDSGEGAHARTEEGPLLRRVTEEEDEYISMHVPRVGGSSSGGAGGAAGADGGGSGGRAEASGGADGQGRTSGGTRGGVIAALWNVRAGRARDSSPVRGAATGPLPAPAGRMSRSATGSLASAPLAQFNPLAYGLGGGGSGGCDAPSAAASPVARSASHHSAAGAAAPTGLSPAVSPVRQAVVGSRGGSASSLQRGLLAWSLAGRSLRSPPQAAAASAAAAAAATAAGADSPVSSPASAALVNRGGSLSLDGRVRPLTSYSGPCQGADGRHSGRRGQVQGVLSSPLLGPQLPTSVAQLVARLASGRRGSGSMVSPEASRSPSRLALRWPRRSRGSGAGGGGCGSSSEGGTATATNTVASNSGANSGSELPTPSREVAPGSPVGSRELAPASSAPLPTALLPHSRAHSRLGPALVQVQGAGLGLGQGPPARVVSHSSGSLSLALPPGSSRAEAGGAHRHGALAAAGASDRGLAGRGLSPAAGPASGGAAALVASVSVSSLAAAVSASHDDLTGPGGGGGGPSRETSVIKPSTQPSRSALSIGAAGPSAVAAAALATTGSPCLDSFNSSASTVQARRRQAVVGHSARPRIGDWITGVFSAAAAAATHGGSGVGVGVPGLGGGGIGRRSIGGIVSTAKRPSHNGAVVHGSTHGGILCFRGFRVRVGVCSGLVAGRDVVYRKDLSRRMAYSGVCMQLTKLVSDAAVGGMVLLSASAVERLLPLPRRDMPGLVIWHKGRFRLEEKGTARLIVRNASSVPDVALFADLPEPAGPSADSALAPAPATDSVCRIGSGGLAPQDLYQALSPQLAARQLLLERLPLRTRGQVMPGVLAAPVGHVTLAMVQVVGVPVLMAWNAVVTRRALTLLHEAALELLRAVPGGYPAQMEGGLLLAAFGAPAEAVRWLLALEEHLRSRVEWPEPLLGHELGDQLVVSVPVMPALSQRRASINGTGGGGGGVGGGGGGASNTQLPQLGLGSASSRRPDAGSWLFFGGGAGGGGGGGGGVGSVGASFVSAASSVWNRRVSISGAVGGGAGSGSGGGPRFSRTRTSISYRSAAAAAVIAAGSGGAHTTGGFTSRTPERCASSEVLTKLAEASGGGRATFAGLEGGLGGISGHSGPLRGLRLGPGGGGGTAQASGSPAAQPPRRPPPGLPPRSPSLARRSPPLSHASSTPAPQYAALPERPTPAGPWTPTAPQLPLDTDAAAATVAAGGTEALPGDELRDFTRHALQYSGWDVAMQTSAIEGPGTGSAAGEPSALAIVTSGTGDGAGAWAASAPGSQTSRPRAAAGPKPGDLFSGGSGGPGEGDRASRDTGGGGSGAGGSSFRSAAAAVAATEAEFGSRGSVVSVARVGMGRRSLSERLSPLRASRLLLDAPRPTDALFALTPNLHPDPRQPNADFIVLRGCDQPSLRPPPRSAEPLCSDPAAGGTGSGPEALSRRPLHLVGGAAPASPSRRPLALRAGGGGPAGSPRLPPSPSGPSAHPSGNTSPQSPTPSTPPPWAQVPSHHASHTQLAAQLAAGAGAGPSGAGQSPHVVMQTVLRGLRVRCAAEEGLFAQDGSVDAARLYRGQHGGRTFSKLSRLCCHALMGQVLCSLAVAKRIHRAAAAGDAAAQQLRLAALPGGSGKRAATATAAAAAAAAASGGSEAETMAAAAAAAAAASAWGAGLASEDVLTTAEGLAGVSRPNAMPGMSKSETWVCSWAHRPALGMGTMGLAPAQIPE</sequence>
<evidence type="ECO:0000313" key="2">
    <source>
        <dbReference type="EMBL" id="KXZ47095.1"/>
    </source>
</evidence>
<dbReference type="PANTHER" id="PTHR43649">
    <property type="entry name" value="ARABINOSE-BINDING PROTEIN-RELATED"/>
    <property type="match status" value="1"/>
</dbReference>
<feature type="compositionally biased region" description="Pro residues" evidence="1">
    <location>
        <begin position="891"/>
        <end position="904"/>
    </location>
</feature>
<reference evidence="3" key="1">
    <citation type="journal article" date="2016" name="Nat. Commun.">
        <title>The Gonium pectorale genome demonstrates co-option of cell cycle regulation during the evolution of multicellularity.</title>
        <authorList>
            <person name="Hanschen E.R."/>
            <person name="Marriage T.N."/>
            <person name="Ferris P.J."/>
            <person name="Hamaji T."/>
            <person name="Toyoda A."/>
            <person name="Fujiyama A."/>
            <person name="Neme R."/>
            <person name="Noguchi H."/>
            <person name="Minakuchi Y."/>
            <person name="Suzuki M."/>
            <person name="Kawai-Toyooka H."/>
            <person name="Smith D.R."/>
            <person name="Sparks H."/>
            <person name="Anderson J."/>
            <person name="Bakaric R."/>
            <person name="Luria V."/>
            <person name="Karger A."/>
            <person name="Kirschner M.W."/>
            <person name="Durand P.M."/>
            <person name="Michod R.E."/>
            <person name="Nozaki H."/>
            <person name="Olson B.J."/>
        </authorList>
    </citation>
    <scope>NUCLEOTIDE SEQUENCE [LARGE SCALE GENOMIC DNA]</scope>
    <source>
        <strain evidence="3">NIES-2863</strain>
    </source>
</reference>
<feature type="compositionally biased region" description="Gly residues" evidence="1">
    <location>
        <begin position="1395"/>
        <end position="1407"/>
    </location>
</feature>
<feature type="compositionally biased region" description="Pro residues" evidence="1">
    <location>
        <begin position="2468"/>
        <end position="2482"/>
    </location>
</feature>
<feature type="region of interest" description="Disordered" evidence="1">
    <location>
        <begin position="849"/>
        <end position="909"/>
    </location>
</feature>
<feature type="compositionally biased region" description="Low complexity" evidence="1">
    <location>
        <begin position="1430"/>
        <end position="1441"/>
    </location>
</feature>
<feature type="compositionally biased region" description="Gly residues" evidence="1">
    <location>
        <begin position="1370"/>
        <end position="1388"/>
    </location>
</feature>
<feature type="region of interest" description="Disordered" evidence="1">
    <location>
        <begin position="1485"/>
        <end position="1504"/>
    </location>
</feature>
<feature type="compositionally biased region" description="Low complexity" evidence="1">
    <location>
        <begin position="1675"/>
        <end position="1698"/>
    </location>
</feature>
<dbReference type="Proteomes" id="UP000075714">
    <property type="component" value="Unassembled WGS sequence"/>
</dbReference>
<dbReference type="InterPro" id="IPR050490">
    <property type="entry name" value="Bact_solute-bd_prot1"/>
</dbReference>
<feature type="region of interest" description="Disordered" evidence="1">
    <location>
        <begin position="1635"/>
        <end position="1729"/>
    </location>
</feature>
<dbReference type="EMBL" id="LSYV01000039">
    <property type="protein sequence ID" value="KXZ47095.1"/>
    <property type="molecule type" value="Genomic_DNA"/>
</dbReference>
<feature type="compositionally biased region" description="Polar residues" evidence="1">
    <location>
        <begin position="1853"/>
        <end position="1868"/>
    </location>
</feature>